<dbReference type="InterPro" id="IPR000073">
    <property type="entry name" value="AB_hydrolase_1"/>
</dbReference>
<dbReference type="EMBL" id="BAEE01000005">
    <property type="protein sequence ID" value="GAB08228.1"/>
    <property type="molecule type" value="Genomic_DNA"/>
</dbReference>
<keyword evidence="4" id="KW-1185">Reference proteome</keyword>
<evidence type="ECO:0000313" key="4">
    <source>
        <dbReference type="Proteomes" id="UP000035088"/>
    </source>
</evidence>
<dbReference type="Proteomes" id="UP000035088">
    <property type="component" value="Unassembled WGS sequence"/>
</dbReference>
<evidence type="ECO:0000313" key="3">
    <source>
        <dbReference type="EMBL" id="GAB08228.1"/>
    </source>
</evidence>
<dbReference type="InterPro" id="IPR029058">
    <property type="entry name" value="AB_hydrolase_fold"/>
</dbReference>
<feature type="domain" description="AB hydrolase-1" evidence="2">
    <location>
        <begin position="27"/>
        <end position="270"/>
    </location>
</feature>
<proteinExistence type="predicted"/>
<dbReference type="Pfam" id="PF00561">
    <property type="entry name" value="Abhydrolase_1"/>
    <property type="match status" value="1"/>
</dbReference>
<sequence length="297" mass="31329">MSRRLVTTDDGVNLSVVTDGAPGAGTSVIFCHGWTLDSTLWTDVTAGTLGVLGDSVSLIRYDMRGHGHSGAGEPGSATIERLAADLACVIDACAPTGDIVLVGHSLGGMMLMAFAQQWPHLLNDRVTGCLFVATSAGRLWDPVKRIPGFIAAAPTVLRMSSPSMMRSNPLTRLGLRFGLFGGVARRRDLDSTIAAMRSVDRGTYAELGQALLLHDRADVLPAFAAKHSVVFAGTNDHLTPARHGRRIAEAIPGSLYIESPRAGHMIPIERATDVVREVVAAVNAAQFEAARPSAVSA</sequence>
<accession>G7GXA3</accession>
<dbReference type="PANTHER" id="PTHR43798">
    <property type="entry name" value="MONOACYLGLYCEROL LIPASE"/>
    <property type="match status" value="1"/>
</dbReference>
<dbReference type="AlphaFoldDB" id="G7GXA3"/>
<evidence type="ECO:0000259" key="2">
    <source>
        <dbReference type="Pfam" id="PF00561"/>
    </source>
</evidence>
<dbReference type="SUPFAM" id="SSF53474">
    <property type="entry name" value="alpha/beta-Hydrolases"/>
    <property type="match status" value="1"/>
</dbReference>
<name>G7GXA3_9ACTN</name>
<gene>
    <name evidence="3" type="ORF">GOARA_005_00230</name>
</gene>
<evidence type="ECO:0000256" key="1">
    <source>
        <dbReference type="ARBA" id="ARBA00022801"/>
    </source>
</evidence>
<dbReference type="STRING" id="1073574.GOARA_005_00230"/>
<dbReference type="GO" id="GO:0016787">
    <property type="term" value="F:hydrolase activity"/>
    <property type="evidence" value="ECO:0007669"/>
    <property type="project" value="UniProtKB-KW"/>
</dbReference>
<reference evidence="3 4" key="1">
    <citation type="submission" date="2011-11" db="EMBL/GenBank/DDBJ databases">
        <title>Whole genome shotgun sequence of Gordonia araii NBRC 100433.</title>
        <authorList>
            <person name="Yoshida Y."/>
            <person name="Hosoyama A."/>
            <person name="Tsuchikane K."/>
            <person name="Katsumata H."/>
            <person name="Yamazaki S."/>
            <person name="Fujita N."/>
        </authorList>
    </citation>
    <scope>NUCLEOTIDE SEQUENCE [LARGE SCALE GENOMIC DNA]</scope>
    <source>
        <strain evidence="3 4">NBRC 100433</strain>
    </source>
</reference>
<dbReference type="RefSeq" id="WP_007320308.1">
    <property type="nucleotide sequence ID" value="NZ_BAEE01000005.1"/>
</dbReference>
<organism evidence="3 4">
    <name type="scientific">Gordonia araii NBRC 100433</name>
    <dbReference type="NCBI Taxonomy" id="1073574"/>
    <lineage>
        <taxon>Bacteria</taxon>
        <taxon>Bacillati</taxon>
        <taxon>Actinomycetota</taxon>
        <taxon>Actinomycetes</taxon>
        <taxon>Mycobacteriales</taxon>
        <taxon>Gordoniaceae</taxon>
        <taxon>Gordonia</taxon>
    </lineage>
</organism>
<dbReference type="PANTHER" id="PTHR43798:SF31">
    <property type="entry name" value="AB HYDROLASE SUPERFAMILY PROTEIN YCLE"/>
    <property type="match status" value="1"/>
</dbReference>
<keyword evidence="1 3" id="KW-0378">Hydrolase</keyword>
<dbReference type="Gene3D" id="3.40.50.1820">
    <property type="entry name" value="alpha/beta hydrolase"/>
    <property type="match status" value="1"/>
</dbReference>
<dbReference type="GO" id="GO:0016020">
    <property type="term" value="C:membrane"/>
    <property type="evidence" value="ECO:0007669"/>
    <property type="project" value="TreeGrafter"/>
</dbReference>
<comment type="caution">
    <text evidence="3">The sequence shown here is derived from an EMBL/GenBank/DDBJ whole genome shotgun (WGS) entry which is preliminary data.</text>
</comment>
<protein>
    <submittedName>
        <fullName evidence="3">Putative hydrolase</fullName>
    </submittedName>
</protein>
<dbReference type="PRINTS" id="PR00111">
    <property type="entry name" value="ABHYDROLASE"/>
</dbReference>
<dbReference type="InterPro" id="IPR050266">
    <property type="entry name" value="AB_hydrolase_sf"/>
</dbReference>